<name>A0A2P2PY21_RHIMU</name>
<sequence length="37" mass="3999">MKIGPWISSLGACNGDVNRRGETSANCWHYTGKNAFG</sequence>
<organism evidence="1">
    <name type="scientific">Rhizophora mucronata</name>
    <name type="common">Asiatic mangrove</name>
    <dbReference type="NCBI Taxonomy" id="61149"/>
    <lineage>
        <taxon>Eukaryota</taxon>
        <taxon>Viridiplantae</taxon>
        <taxon>Streptophyta</taxon>
        <taxon>Embryophyta</taxon>
        <taxon>Tracheophyta</taxon>
        <taxon>Spermatophyta</taxon>
        <taxon>Magnoliopsida</taxon>
        <taxon>eudicotyledons</taxon>
        <taxon>Gunneridae</taxon>
        <taxon>Pentapetalae</taxon>
        <taxon>rosids</taxon>
        <taxon>fabids</taxon>
        <taxon>Malpighiales</taxon>
        <taxon>Rhizophoraceae</taxon>
        <taxon>Rhizophora</taxon>
    </lineage>
</organism>
<accession>A0A2P2PY21</accession>
<dbReference type="AlphaFoldDB" id="A0A2P2PY21"/>
<dbReference type="EMBL" id="GGEC01079065">
    <property type="protein sequence ID" value="MBX59549.1"/>
    <property type="molecule type" value="Transcribed_RNA"/>
</dbReference>
<evidence type="ECO:0000313" key="1">
    <source>
        <dbReference type="EMBL" id="MBX59549.1"/>
    </source>
</evidence>
<protein>
    <submittedName>
        <fullName evidence="1">Uncharacterized protein</fullName>
    </submittedName>
</protein>
<proteinExistence type="predicted"/>
<reference evidence="1" key="1">
    <citation type="submission" date="2018-02" db="EMBL/GenBank/DDBJ databases">
        <title>Rhizophora mucronata_Transcriptome.</title>
        <authorList>
            <person name="Meera S.P."/>
            <person name="Sreeshan A."/>
            <person name="Augustine A."/>
        </authorList>
    </citation>
    <scope>NUCLEOTIDE SEQUENCE</scope>
    <source>
        <tissue evidence="1">Leaf</tissue>
    </source>
</reference>